<dbReference type="GO" id="GO:0020037">
    <property type="term" value="F:heme binding"/>
    <property type="evidence" value="ECO:0007669"/>
    <property type="project" value="InterPro"/>
</dbReference>
<proteinExistence type="inferred from homology"/>
<dbReference type="Pfam" id="PF00067">
    <property type="entry name" value="p450"/>
    <property type="match status" value="1"/>
</dbReference>
<dbReference type="RefSeq" id="XP_007735527.1">
    <property type="nucleotide sequence ID" value="XM_007737337.1"/>
</dbReference>
<dbReference type="GO" id="GO:0016705">
    <property type="term" value="F:oxidoreductase activity, acting on paired donors, with incorporation or reduction of molecular oxygen"/>
    <property type="evidence" value="ECO:0007669"/>
    <property type="project" value="InterPro"/>
</dbReference>
<dbReference type="CDD" id="cd11065">
    <property type="entry name" value="CYP64-like"/>
    <property type="match status" value="1"/>
</dbReference>
<keyword evidence="5" id="KW-0349">Heme</keyword>
<dbReference type="InterPro" id="IPR001128">
    <property type="entry name" value="Cyt_P450"/>
</dbReference>
<evidence type="ECO:0000256" key="6">
    <source>
        <dbReference type="SAM" id="SignalP"/>
    </source>
</evidence>
<dbReference type="STRING" id="1182542.W9YF73"/>
<accession>W9YF73</accession>
<dbReference type="PRINTS" id="PR00463">
    <property type="entry name" value="EP450I"/>
</dbReference>
<dbReference type="Proteomes" id="UP000019478">
    <property type="component" value="Unassembled WGS sequence"/>
</dbReference>
<evidence type="ECO:0000256" key="1">
    <source>
        <dbReference type="ARBA" id="ARBA00010617"/>
    </source>
</evidence>
<evidence type="ECO:0000256" key="2">
    <source>
        <dbReference type="ARBA" id="ARBA00022723"/>
    </source>
</evidence>
<feature type="chain" id="PRO_5004934551" description="Cytochrome P450" evidence="6">
    <location>
        <begin position="19"/>
        <end position="497"/>
    </location>
</feature>
<feature type="binding site" description="axial binding residue" evidence="5">
    <location>
        <position position="438"/>
    </location>
    <ligand>
        <name>heme</name>
        <dbReference type="ChEBI" id="CHEBI:30413"/>
    </ligand>
    <ligandPart>
        <name>Fe</name>
        <dbReference type="ChEBI" id="CHEBI:18248"/>
    </ligandPart>
</feature>
<keyword evidence="4 5" id="KW-0408">Iron</keyword>
<evidence type="ECO:0000313" key="8">
    <source>
        <dbReference type="Proteomes" id="UP000019478"/>
    </source>
</evidence>
<keyword evidence="3" id="KW-0560">Oxidoreductase</keyword>
<dbReference type="SUPFAM" id="SSF48264">
    <property type="entry name" value="Cytochrome P450"/>
    <property type="match status" value="1"/>
</dbReference>
<keyword evidence="6" id="KW-0732">Signal</keyword>
<keyword evidence="8" id="KW-1185">Reference proteome</keyword>
<evidence type="ECO:0000256" key="4">
    <source>
        <dbReference type="ARBA" id="ARBA00023004"/>
    </source>
</evidence>
<dbReference type="InterPro" id="IPR036396">
    <property type="entry name" value="Cyt_P450_sf"/>
</dbReference>
<dbReference type="GeneID" id="19171327"/>
<evidence type="ECO:0008006" key="9">
    <source>
        <dbReference type="Google" id="ProtNLM"/>
    </source>
</evidence>
<comment type="cofactor">
    <cofactor evidence="5">
        <name>heme</name>
        <dbReference type="ChEBI" id="CHEBI:30413"/>
    </cofactor>
</comment>
<keyword evidence="2 5" id="KW-0479">Metal-binding</keyword>
<name>W9YF73_9EURO</name>
<organism evidence="7 8">
    <name type="scientific">Capronia epimyces CBS 606.96</name>
    <dbReference type="NCBI Taxonomy" id="1182542"/>
    <lineage>
        <taxon>Eukaryota</taxon>
        <taxon>Fungi</taxon>
        <taxon>Dikarya</taxon>
        <taxon>Ascomycota</taxon>
        <taxon>Pezizomycotina</taxon>
        <taxon>Eurotiomycetes</taxon>
        <taxon>Chaetothyriomycetidae</taxon>
        <taxon>Chaetothyriales</taxon>
        <taxon>Herpotrichiellaceae</taxon>
        <taxon>Capronia</taxon>
    </lineage>
</organism>
<evidence type="ECO:0000313" key="7">
    <source>
        <dbReference type="EMBL" id="EXJ80939.1"/>
    </source>
</evidence>
<comment type="similarity">
    <text evidence="1">Belongs to the cytochrome P450 family.</text>
</comment>
<dbReference type="InterPro" id="IPR050364">
    <property type="entry name" value="Cytochrome_P450_fung"/>
</dbReference>
<gene>
    <name evidence="7" type="ORF">A1O3_07227</name>
</gene>
<feature type="signal peptide" evidence="6">
    <location>
        <begin position="1"/>
        <end position="18"/>
    </location>
</feature>
<dbReference type="GO" id="GO:0004497">
    <property type="term" value="F:monooxygenase activity"/>
    <property type="evidence" value="ECO:0007669"/>
    <property type="project" value="InterPro"/>
</dbReference>
<dbReference type="GO" id="GO:0005506">
    <property type="term" value="F:iron ion binding"/>
    <property type="evidence" value="ECO:0007669"/>
    <property type="project" value="InterPro"/>
</dbReference>
<sequence>MVVLVLVVLLSLLLLGVSDPRRKHMPPAPAAWPILNHSLYHMQDDTVTNAIRWARQYGEVFRTRAGTTDFIWLNSPEAVKELIDRKSAIYSSRPPMPMASDCASGGRRVVNMPHGPRWRTIRSILHRLLTPTMSRSYAPAQLYEAKQLSVDILDNPRDTYMHNRRYTSSLIMQITYGRRLPEWEHPDVTKIFQVLQRFGSIRRPGSWLVDSFPALANFRAFDLVSDWRRVGASIHQQDSAVWMFFWRRMQAELESAQAPHSFGKAFMTGDWRGKGLDELQAAYVLGTMIEAGAETTSIQLNNLIVGVLSRGRHVLDRAHAEMDAVVGPDRTPTFDDEPRLPYLRAMVKELLRWRAINKFGTNHYAMQDGWYKGFFIPKGSIVMINTWGIHYDPKRFPEPEKYEPMRFFNHPLSAAEAAAAADPSMRDHYAYGGGRRICPGMHVAERSLFINIARLMWGFDLRLARDENGIEIPVDASFQTGYLPGGMAIAKPFVCGE</sequence>
<dbReference type="PANTHER" id="PTHR46300">
    <property type="entry name" value="P450, PUTATIVE (EUROFUNG)-RELATED-RELATED"/>
    <property type="match status" value="1"/>
</dbReference>
<comment type="caution">
    <text evidence="7">The sequence shown here is derived from an EMBL/GenBank/DDBJ whole genome shotgun (WGS) entry which is preliminary data.</text>
</comment>
<dbReference type="HOGENOM" id="CLU_001570_2_1_1"/>
<dbReference type="Gene3D" id="1.10.630.10">
    <property type="entry name" value="Cytochrome P450"/>
    <property type="match status" value="1"/>
</dbReference>
<dbReference type="EMBL" id="AMGY01000006">
    <property type="protein sequence ID" value="EXJ80939.1"/>
    <property type="molecule type" value="Genomic_DNA"/>
</dbReference>
<dbReference type="PANTHER" id="PTHR46300:SF11">
    <property type="entry name" value="OXIDOREDUCTASE, PUTATIVE-RELATED"/>
    <property type="match status" value="1"/>
</dbReference>
<evidence type="ECO:0000256" key="5">
    <source>
        <dbReference type="PIRSR" id="PIRSR602401-1"/>
    </source>
</evidence>
<dbReference type="AlphaFoldDB" id="W9YF73"/>
<reference evidence="7" key="1">
    <citation type="submission" date="2013-03" db="EMBL/GenBank/DDBJ databases">
        <title>The Genome Sequence of Capronia epimyces CBS 606.96.</title>
        <authorList>
            <consortium name="The Broad Institute Genomics Platform"/>
            <person name="Cuomo C."/>
            <person name="de Hoog S."/>
            <person name="Gorbushina A."/>
            <person name="Walker B."/>
            <person name="Young S.K."/>
            <person name="Zeng Q."/>
            <person name="Gargeya S."/>
            <person name="Fitzgerald M."/>
            <person name="Haas B."/>
            <person name="Abouelleil A."/>
            <person name="Allen A.W."/>
            <person name="Alvarado L."/>
            <person name="Arachchi H.M."/>
            <person name="Berlin A.M."/>
            <person name="Chapman S.B."/>
            <person name="Gainer-Dewar J."/>
            <person name="Goldberg J."/>
            <person name="Griggs A."/>
            <person name="Gujja S."/>
            <person name="Hansen M."/>
            <person name="Howarth C."/>
            <person name="Imamovic A."/>
            <person name="Ireland A."/>
            <person name="Larimer J."/>
            <person name="McCowan C."/>
            <person name="Murphy C."/>
            <person name="Pearson M."/>
            <person name="Poon T.W."/>
            <person name="Priest M."/>
            <person name="Roberts A."/>
            <person name="Saif S."/>
            <person name="Shea T."/>
            <person name="Sisk P."/>
            <person name="Sykes S."/>
            <person name="Wortman J."/>
            <person name="Nusbaum C."/>
            <person name="Birren B."/>
        </authorList>
    </citation>
    <scope>NUCLEOTIDE SEQUENCE [LARGE SCALE GENOMIC DNA]</scope>
    <source>
        <strain evidence="7">CBS 606.96</strain>
    </source>
</reference>
<protein>
    <recommendedName>
        <fullName evidence="9">Cytochrome P450</fullName>
    </recommendedName>
</protein>
<dbReference type="eggNOG" id="KOG0156">
    <property type="taxonomic scope" value="Eukaryota"/>
</dbReference>
<dbReference type="InterPro" id="IPR002401">
    <property type="entry name" value="Cyt_P450_E_grp-I"/>
</dbReference>
<evidence type="ECO:0000256" key="3">
    <source>
        <dbReference type="ARBA" id="ARBA00023002"/>
    </source>
</evidence>
<dbReference type="OrthoDB" id="1103324at2759"/>